<protein>
    <submittedName>
        <fullName evidence="1">Uncharacterized protein</fullName>
    </submittedName>
</protein>
<dbReference type="GO" id="GO:0005615">
    <property type="term" value="C:extracellular space"/>
    <property type="evidence" value="ECO:0007669"/>
    <property type="project" value="TreeGrafter"/>
</dbReference>
<dbReference type="PANTHER" id="PTHR24024">
    <property type="entry name" value="PULMONARY SURFACTANT-ASSOCIATED PROTEIN A"/>
    <property type="match status" value="1"/>
</dbReference>
<keyword evidence="2" id="KW-1185">Reference proteome</keyword>
<evidence type="ECO:0000313" key="2">
    <source>
        <dbReference type="Proteomes" id="UP000596742"/>
    </source>
</evidence>
<reference evidence="1" key="1">
    <citation type="submission" date="2018-11" db="EMBL/GenBank/DDBJ databases">
        <authorList>
            <person name="Alioto T."/>
            <person name="Alioto T."/>
        </authorList>
    </citation>
    <scope>NUCLEOTIDE SEQUENCE</scope>
</reference>
<feature type="non-terminal residue" evidence="1">
    <location>
        <position position="687"/>
    </location>
</feature>
<organism evidence="1 2">
    <name type="scientific">Mytilus galloprovincialis</name>
    <name type="common">Mediterranean mussel</name>
    <dbReference type="NCBI Taxonomy" id="29158"/>
    <lineage>
        <taxon>Eukaryota</taxon>
        <taxon>Metazoa</taxon>
        <taxon>Spiralia</taxon>
        <taxon>Lophotrochozoa</taxon>
        <taxon>Mollusca</taxon>
        <taxon>Bivalvia</taxon>
        <taxon>Autobranchia</taxon>
        <taxon>Pteriomorphia</taxon>
        <taxon>Mytilida</taxon>
        <taxon>Mytiloidea</taxon>
        <taxon>Mytilidae</taxon>
        <taxon>Mytilinae</taxon>
        <taxon>Mytilus</taxon>
    </lineage>
</organism>
<proteinExistence type="predicted"/>
<comment type="caution">
    <text evidence="1">The sequence shown here is derived from an EMBL/GenBank/DDBJ whole genome shotgun (WGS) entry which is preliminary data.</text>
</comment>
<dbReference type="AlphaFoldDB" id="A0A8B6C1I0"/>
<dbReference type="OrthoDB" id="6086925at2759"/>
<evidence type="ECO:0000313" key="1">
    <source>
        <dbReference type="EMBL" id="VDH97909.1"/>
    </source>
</evidence>
<name>A0A8B6C1I0_MYTGA</name>
<accession>A0A8B6C1I0</accession>
<dbReference type="PANTHER" id="PTHR24024:SF18">
    <property type="entry name" value="SHORT-CHAIN COLLAGEN C4-LIKE"/>
    <property type="match status" value="1"/>
</dbReference>
<dbReference type="EMBL" id="UYJE01000957">
    <property type="protein sequence ID" value="VDH97909.1"/>
    <property type="molecule type" value="Genomic_DNA"/>
</dbReference>
<gene>
    <name evidence="1" type="ORF">MGAL_10B000456</name>
</gene>
<dbReference type="InterPro" id="IPR051077">
    <property type="entry name" value="Ca-dependent_lectin"/>
</dbReference>
<sequence length="687" mass="76919">TNISKFNASIYGNRPTRVLTPREKGEGHILTWFQMSSGPTGSVYTQWGRKTCTRNGTELVYSGLGGGGFYNNRGRSATPVCVPHDPDLGPVSSTGLFSTMYGMEYNDAAFGNNLYDKDVPCAVCMAIHRTSIMMVPGKLSCYKGWTTEYQGILASGHHADAGASSYICVDHSPEVLEGGVQDENGYTLFPVKAYCGSLKCPPYVKDHQRTGCEIRVQKLHSKSILGYYLKKILHAYFVHMTKIIISLGPYISTHSWARHDEKHHGKYRKMCLTSRKYLIKDMAHVATLTSRKGQSSVYTQWGRKTCTRNGTELVYTGLGGGGFMGNKGRSATPVCVPHDPDLGPISSKNGYSTMYGMEYNDAVFGNNNIDKDVPCAVCLAIHRTSIMMVPGKLNCYKGWTTEYQGILASGHHADPGASSYICVDHSPEVLEGGVQNENGYTLFPVKAYCGSLKCPPYVQNIHLIKLLSSNYKIGDRKRDVWHIWNVNDRNIAKMLNSEKLINKFNIFTININVNIIYFSKFKFLDYKYYNQEIYRDIQGLKSNIQEMKQIIFVSLTLRIKAKRASGVLNYDPGTMCVRRISSVFMKATVTCHKHNLSPSFCLNHGDQTMSTCIAPTGSSCYKGWNMEYKGILVSGHHDDVTYIIIKFNPAPLYVSDMKLFLSMLGGCHLLAFRRVTIYKHQRCSFQE</sequence>
<dbReference type="Proteomes" id="UP000596742">
    <property type="component" value="Unassembled WGS sequence"/>
</dbReference>
<feature type="non-terminal residue" evidence="1">
    <location>
        <position position="1"/>
    </location>
</feature>